<keyword evidence="3" id="KW-1185">Reference proteome</keyword>
<dbReference type="EMBL" id="SXDP01000004">
    <property type="protein sequence ID" value="NEZ46972.1"/>
    <property type="molecule type" value="Genomic_DNA"/>
</dbReference>
<feature type="transmembrane region" description="Helical" evidence="1">
    <location>
        <begin position="74"/>
        <end position="99"/>
    </location>
</feature>
<reference evidence="2 3" key="1">
    <citation type="submission" date="2019-04" db="EMBL/GenBank/DDBJ databases">
        <title>Genome sequencing of Clostridium botulinum Groups I-IV and Clostridium butyricum.</title>
        <authorList>
            <person name="Brunt J."/>
            <person name="Van Vliet A.H.M."/>
            <person name="Stringer S.C."/>
            <person name="Carter A.T."/>
            <person name="Peck M.W."/>
        </authorList>
    </citation>
    <scope>NUCLEOTIDE SEQUENCE [LARGE SCALE GENOMIC DNA]</scope>
    <source>
        <strain evidence="2 3">IFR 18/094</strain>
    </source>
</reference>
<keyword evidence="1" id="KW-0812">Transmembrane</keyword>
<protein>
    <submittedName>
        <fullName evidence="2">DUF3784 domain-containing protein</fullName>
    </submittedName>
</protein>
<organism evidence="2 3">
    <name type="scientific">Clostridium niameyense</name>
    <dbReference type="NCBI Taxonomy" id="1622073"/>
    <lineage>
        <taxon>Bacteria</taxon>
        <taxon>Bacillati</taxon>
        <taxon>Bacillota</taxon>
        <taxon>Clostridia</taxon>
        <taxon>Eubacteriales</taxon>
        <taxon>Clostridiaceae</taxon>
        <taxon>Clostridium</taxon>
    </lineage>
</organism>
<dbReference type="AlphaFoldDB" id="A0A6M0R9U4"/>
<dbReference type="RefSeq" id="WP_050607935.1">
    <property type="nucleotide sequence ID" value="NZ_CABKUB010000006.1"/>
</dbReference>
<comment type="caution">
    <text evidence="2">The sequence shown here is derived from an EMBL/GenBank/DDBJ whole genome shotgun (WGS) entry which is preliminary data.</text>
</comment>
<keyword evidence="1" id="KW-0472">Membrane</keyword>
<evidence type="ECO:0000313" key="2">
    <source>
        <dbReference type="EMBL" id="NEZ46972.1"/>
    </source>
</evidence>
<feature type="transmembrane region" description="Helical" evidence="1">
    <location>
        <begin position="50"/>
        <end position="68"/>
    </location>
</feature>
<sequence>MNIVVFIGPAILAILGIIMKIGKLSLVVSNYGEISRCEKEKDDEKKLRKLVSNVLLILSSIFIIIAFSKLLNPVYFTSVAIMGEVIIFFIMIVPLIYIAN</sequence>
<name>A0A6M0R9U4_9CLOT</name>
<keyword evidence="1" id="KW-1133">Transmembrane helix</keyword>
<gene>
    <name evidence="2" type="ORF">FDF74_07070</name>
</gene>
<dbReference type="InterPro" id="IPR017259">
    <property type="entry name" value="UCP037672"/>
</dbReference>
<feature type="transmembrane region" description="Helical" evidence="1">
    <location>
        <begin position="6"/>
        <end position="29"/>
    </location>
</feature>
<accession>A0A6M0R9U4</accession>
<evidence type="ECO:0000256" key="1">
    <source>
        <dbReference type="SAM" id="Phobius"/>
    </source>
</evidence>
<dbReference type="Proteomes" id="UP000473885">
    <property type="component" value="Unassembled WGS sequence"/>
</dbReference>
<proteinExistence type="predicted"/>
<evidence type="ECO:0000313" key="3">
    <source>
        <dbReference type="Proteomes" id="UP000473885"/>
    </source>
</evidence>
<dbReference type="Pfam" id="PF12650">
    <property type="entry name" value="DUF3784"/>
    <property type="match status" value="1"/>
</dbReference>